<keyword evidence="20" id="KW-1185">Reference proteome</keyword>
<feature type="binding site" evidence="16">
    <location>
        <position position="185"/>
    </location>
    <ligand>
        <name>Mg(2+)</name>
        <dbReference type="ChEBI" id="CHEBI:18420"/>
        <label>2</label>
    </ligand>
</feature>
<name>J3TH15_9ENTR</name>
<gene>
    <name evidence="19" type="ORF">A35E_00543</name>
</gene>
<dbReference type="EC" id="3.1.11.1" evidence="2 14"/>
<feature type="binding site" evidence="16">
    <location>
        <position position="14"/>
    </location>
    <ligand>
        <name>Mg(2+)</name>
        <dbReference type="ChEBI" id="CHEBI:18420"/>
        <label>1</label>
    </ligand>
</feature>
<reference evidence="19 20" key="1">
    <citation type="journal article" date="2012" name="Mol. Biol. Evol.">
        <title>Genome reduction and co-evolution between the primary and secondary bacterial symbionts of psyllids.</title>
        <authorList>
            <person name="Sloan D.B."/>
            <person name="Moran N.A."/>
        </authorList>
    </citation>
    <scope>NUCLEOTIDE SEQUENCE [LARGE SCALE GENOMIC DNA]</scope>
    <source>
        <strain evidence="19">Hcub_S</strain>
    </source>
</reference>
<evidence type="ECO:0000256" key="9">
    <source>
        <dbReference type="ARBA" id="ARBA00022842"/>
    </source>
</evidence>
<dbReference type="Pfam" id="PF00929">
    <property type="entry name" value="RNase_T"/>
    <property type="match status" value="1"/>
</dbReference>
<dbReference type="OrthoDB" id="9763470at2"/>
<dbReference type="InterPro" id="IPR012337">
    <property type="entry name" value="RNaseH-like_sf"/>
</dbReference>
<dbReference type="Gene3D" id="1.20.1280.70">
    <property type="entry name" value="Exonuclease ExoI, domain 3"/>
    <property type="match status" value="1"/>
</dbReference>
<dbReference type="InterPro" id="IPR036397">
    <property type="entry name" value="RNaseH_sf"/>
</dbReference>
<evidence type="ECO:0000259" key="18">
    <source>
        <dbReference type="PROSITE" id="PS51785"/>
    </source>
</evidence>
<dbReference type="InterPro" id="IPR034747">
    <property type="entry name" value="EXOI_SH3"/>
</dbReference>
<evidence type="ECO:0000256" key="6">
    <source>
        <dbReference type="ARBA" id="ARBA00022763"/>
    </source>
</evidence>
<dbReference type="Pfam" id="PF08411">
    <property type="entry name" value="ExoI_SH3"/>
    <property type="match status" value="1"/>
</dbReference>
<evidence type="ECO:0000256" key="7">
    <source>
        <dbReference type="ARBA" id="ARBA00022801"/>
    </source>
</evidence>
<evidence type="ECO:0000313" key="20">
    <source>
        <dbReference type="Proteomes" id="UP000003937"/>
    </source>
</evidence>
<evidence type="ECO:0000259" key="17">
    <source>
        <dbReference type="PROSITE" id="PS51784"/>
    </source>
</evidence>
<sequence>MDYMLNEPTYLVHDYETFGKNPALDRPAQFASLRVNKDLRILSKPQVFLCSPANDYLPDPEAVLIHGITPQQTLRDGVIESAFARRIHQLFNTPNTCILGYNNISFDDEFSRHLFYRNFYDPYSWSWQKGNSRWDILNIVRACYALRPEGIKWPSNDKGQPSFRLEDLTLANGIKHYHAHDAMSDVYATLAIAKLIRQMQPKLFDYFYQYRRKQQLKLLIDISAMKPLIYISAIFGLIRSNIALVAPLAWHPANPNAIIVCDLSGDVQILANLDNDILRSRLYTKYNDTMNHDTNAVPLQIIYLNKCPALAPAHTLRTLDAERLGIKIKHCINNLIWLRKQSGLKEKIIMLFNETKHFTSSEDVDAQLYDAFFSRSERTSMELILSTPPEHIRSLEKFFTDPRLQPLLFRYRARNFPSTLNQDEHLKWLQYRKTRFNQKIIESYLDKLKILSVTHKNCNKKTHLLNKLYLYVHEYFIH</sequence>
<comment type="catalytic activity">
    <reaction evidence="1 14">
        <text>Exonucleolytic cleavage in the 3'- to 5'-direction to yield nucleoside 5'-phosphates.</text>
        <dbReference type="EC" id="3.1.11.1"/>
    </reaction>
</comment>
<dbReference type="HOGENOM" id="CLU_043508_1_1_6"/>
<dbReference type="InterPro" id="IPR013520">
    <property type="entry name" value="Ribonucl_H"/>
</dbReference>
<feature type="binding site" evidence="16">
    <location>
        <position position="16"/>
    </location>
    <ligand>
        <name>Mg(2+)</name>
        <dbReference type="ChEBI" id="CHEBI:18420"/>
        <label>2</label>
    </ligand>
</feature>
<dbReference type="STRING" id="134287.A35E_00543"/>
<dbReference type="InterPro" id="IPR023607">
    <property type="entry name" value="Exodeoxyribonuclease_I"/>
</dbReference>
<dbReference type="EMBL" id="CP003547">
    <property type="protein sequence ID" value="AFP85832.1"/>
    <property type="molecule type" value="Genomic_DNA"/>
</dbReference>
<evidence type="ECO:0000256" key="5">
    <source>
        <dbReference type="ARBA" id="ARBA00022723"/>
    </source>
</evidence>
<feature type="binding site" evidence="15">
    <location>
        <position position="16"/>
    </location>
    <ligand>
        <name>substrate</name>
    </ligand>
</feature>
<dbReference type="GO" id="GO:0046872">
    <property type="term" value="F:metal ion binding"/>
    <property type="evidence" value="ECO:0007669"/>
    <property type="project" value="UniProtKB-KW"/>
</dbReference>
<dbReference type="Gene3D" id="3.30.1520.20">
    <property type="entry name" value="Exonuclease ExoI, domain 2"/>
    <property type="match status" value="1"/>
</dbReference>
<evidence type="ECO:0000313" key="19">
    <source>
        <dbReference type="EMBL" id="AFP85832.1"/>
    </source>
</evidence>
<dbReference type="FunFam" id="3.30.1520.20:FF:000001">
    <property type="entry name" value="Exodeoxyribonuclease I"/>
    <property type="match status" value="1"/>
</dbReference>
<evidence type="ECO:0000256" key="10">
    <source>
        <dbReference type="ARBA" id="ARBA00023125"/>
    </source>
</evidence>
<keyword evidence="4 14" id="KW-0540">Nuclease</keyword>
<dbReference type="PROSITE" id="PS51784">
    <property type="entry name" value="EXOI_SH3"/>
    <property type="match status" value="1"/>
</dbReference>
<dbReference type="CDD" id="cd06138">
    <property type="entry name" value="ExoI_N"/>
    <property type="match status" value="1"/>
</dbReference>
<evidence type="ECO:0000256" key="13">
    <source>
        <dbReference type="ARBA" id="ARBA00046792"/>
    </source>
</evidence>
<keyword evidence="10" id="KW-0238">DNA-binding</keyword>
<feature type="binding site" evidence="15">
    <location>
        <position position="164"/>
    </location>
    <ligand>
        <name>substrate</name>
    </ligand>
</feature>
<organism evidence="19 20">
    <name type="scientific">secondary endosymbiont of Heteropsylla cubana</name>
    <dbReference type="NCBI Taxonomy" id="134287"/>
    <lineage>
        <taxon>Bacteria</taxon>
        <taxon>Pseudomonadati</taxon>
        <taxon>Pseudomonadota</taxon>
        <taxon>Gammaproteobacteria</taxon>
        <taxon>Enterobacterales</taxon>
        <taxon>Enterobacteriaceae</taxon>
        <taxon>aphid secondary symbionts</taxon>
    </lineage>
</organism>
<proteinExistence type="predicted"/>
<keyword evidence="11 14" id="KW-0234">DNA repair</keyword>
<protein>
    <recommendedName>
        <fullName evidence="3 14">Exodeoxyribonuclease I</fullName>
        <ecNumber evidence="2 14">3.1.11.1</ecNumber>
    </recommendedName>
</protein>
<dbReference type="KEGG" id="sehc:A35E_00543"/>
<dbReference type="FunFam" id="1.20.1280.70:FF:000001">
    <property type="entry name" value="Exodeoxyribonuclease I"/>
    <property type="match status" value="1"/>
</dbReference>
<evidence type="ECO:0000256" key="12">
    <source>
        <dbReference type="ARBA" id="ARBA00046035"/>
    </source>
</evidence>
<comment type="cofactor">
    <cofactor evidence="16">
        <name>Mg(2+)</name>
        <dbReference type="ChEBI" id="CHEBI:18420"/>
    </cofactor>
    <text evidence="16">Binds 2 Mg(2+) ions per monomer.</text>
</comment>
<evidence type="ECO:0000256" key="16">
    <source>
        <dbReference type="PIRSR" id="PIRSR000977-2"/>
    </source>
</evidence>
<evidence type="ECO:0000256" key="15">
    <source>
        <dbReference type="PIRSR" id="PIRSR000977-1"/>
    </source>
</evidence>
<keyword evidence="5 16" id="KW-0479">Metal-binding</keyword>
<dbReference type="InterPro" id="IPR038649">
    <property type="entry name" value="EXOI_SH3_sf"/>
</dbReference>
<evidence type="ECO:0000256" key="3">
    <source>
        <dbReference type="ARBA" id="ARBA00019900"/>
    </source>
</evidence>
<dbReference type="RefSeq" id="WP_014889129.1">
    <property type="nucleotide sequence ID" value="NC_018420.1"/>
</dbReference>
<dbReference type="Proteomes" id="UP000003937">
    <property type="component" value="Chromosome"/>
</dbReference>
<dbReference type="FunFam" id="3.30.420.10:FF:000033">
    <property type="entry name" value="Exodeoxyribonuclease I"/>
    <property type="match status" value="1"/>
</dbReference>
<dbReference type="Gene3D" id="3.30.420.10">
    <property type="entry name" value="Ribonuclease H-like superfamily/Ribonuclease H"/>
    <property type="match status" value="1"/>
</dbReference>
<evidence type="ECO:0000256" key="8">
    <source>
        <dbReference type="ARBA" id="ARBA00022839"/>
    </source>
</evidence>
<comment type="subunit">
    <text evidence="13">Monomer. Interacts with ssb (via C-terminus); this interaction stimulates the exonuclease activity by recruiting the enzyme to its substrate.</text>
</comment>
<dbReference type="AlphaFoldDB" id="J3TH15"/>
<feature type="domain" description="ExoI C-terminal" evidence="18">
    <location>
        <begin position="360"/>
        <end position="476"/>
    </location>
</feature>
<dbReference type="SMART" id="SM00479">
    <property type="entry name" value="EXOIII"/>
    <property type="match status" value="1"/>
</dbReference>
<dbReference type="Gene3D" id="1.10.287.1240">
    <property type="match status" value="1"/>
</dbReference>
<evidence type="ECO:0000256" key="11">
    <source>
        <dbReference type="ARBA" id="ARBA00023204"/>
    </source>
</evidence>
<evidence type="ECO:0000256" key="2">
    <source>
        <dbReference type="ARBA" id="ARBA00012108"/>
    </source>
</evidence>
<keyword evidence="6 14" id="KW-0227">DNA damage</keyword>
<keyword evidence="7 14" id="KW-0378">Hydrolase</keyword>
<evidence type="ECO:0000256" key="14">
    <source>
        <dbReference type="PIRNR" id="PIRNR000977"/>
    </source>
</evidence>
<dbReference type="GO" id="GO:0006281">
    <property type="term" value="P:DNA repair"/>
    <property type="evidence" value="ECO:0007669"/>
    <property type="project" value="UniProtKB-KW"/>
</dbReference>
<dbReference type="GO" id="GO:0008310">
    <property type="term" value="F:single-stranded DNA 3'-5' DNA exonuclease activity"/>
    <property type="evidence" value="ECO:0007669"/>
    <property type="project" value="UniProtKB-EC"/>
</dbReference>
<comment type="function">
    <text evidence="12">Degrades single-stranded DNA (ssDNA) in a highly processive manner. Also functions as a DNA deoxyribophosphodiesterase that releases deoxyribose-phosphate moieties following the cleavage of DNA at an apurinic/apyrimidinic (AP) site by either an AP endonuclease or AP lyase.</text>
</comment>
<dbReference type="InterPro" id="IPR013620">
    <property type="entry name" value="Exonuc_1_SH3"/>
</dbReference>
<evidence type="ECO:0000256" key="1">
    <source>
        <dbReference type="ARBA" id="ARBA00000563"/>
    </source>
</evidence>
<dbReference type="PROSITE" id="PS51785">
    <property type="entry name" value="EXOI_C"/>
    <property type="match status" value="1"/>
</dbReference>
<dbReference type="Pfam" id="PF26016">
    <property type="entry name" value="ExoI_C"/>
    <property type="match status" value="1"/>
</dbReference>
<dbReference type="GO" id="GO:0003677">
    <property type="term" value="F:DNA binding"/>
    <property type="evidence" value="ECO:0007669"/>
    <property type="project" value="UniProtKB-KW"/>
</dbReference>
<keyword evidence="8 14" id="KW-0269">Exonuclease</keyword>
<accession>J3TH15</accession>
<dbReference type="SUPFAM" id="SSF53098">
    <property type="entry name" value="Ribonuclease H-like"/>
    <property type="match status" value="1"/>
</dbReference>
<dbReference type="PATRIC" id="fig|134287.3.peg.516"/>
<evidence type="ECO:0000256" key="4">
    <source>
        <dbReference type="ARBA" id="ARBA00022722"/>
    </source>
</evidence>
<feature type="domain" description="ExoI SH3-like" evidence="17">
    <location>
        <begin position="201"/>
        <end position="356"/>
    </location>
</feature>
<keyword evidence="9 16" id="KW-0460">Magnesium</keyword>
<dbReference type="NCBIfam" id="NF008746">
    <property type="entry name" value="PRK11779.1"/>
    <property type="match status" value="1"/>
</dbReference>
<dbReference type="PIRSF" id="PIRSF000977">
    <property type="entry name" value="Exodeoxyribonuclease_I"/>
    <property type="match status" value="1"/>
</dbReference>
<dbReference type="InterPro" id="IPR058561">
    <property type="entry name" value="Exonuc_1_C"/>
</dbReference>